<protein>
    <submittedName>
        <fullName evidence="2">Alpha/beta hydrolase</fullName>
    </submittedName>
</protein>
<keyword evidence="3" id="KW-1185">Reference proteome</keyword>
<evidence type="ECO:0000259" key="1">
    <source>
        <dbReference type="Pfam" id="PF00561"/>
    </source>
</evidence>
<evidence type="ECO:0000313" key="3">
    <source>
        <dbReference type="Proteomes" id="UP000317496"/>
    </source>
</evidence>
<dbReference type="InterPro" id="IPR050266">
    <property type="entry name" value="AB_hydrolase_sf"/>
</dbReference>
<dbReference type="Pfam" id="PF00561">
    <property type="entry name" value="Abhydrolase_1"/>
    <property type="match status" value="1"/>
</dbReference>
<dbReference type="EMBL" id="CP041636">
    <property type="protein sequence ID" value="QDO97268.1"/>
    <property type="molecule type" value="Genomic_DNA"/>
</dbReference>
<dbReference type="InterPro" id="IPR000073">
    <property type="entry name" value="AB_hydrolase_1"/>
</dbReference>
<accession>A0A516H0G0</accession>
<dbReference type="KEGG" id="fer:FNB15_08295"/>
<evidence type="ECO:0000313" key="2">
    <source>
        <dbReference type="EMBL" id="QDO97268.1"/>
    </source>
</evidence>
<reference evidence="2 3" key="1">
    <citation type="submission" date="2019-07" db="EMBL/GenBank/DDBJ databases">
        <title>Genome sequencing for Ferrovibrio sp. K5.</title>
        <authorList>
            <person name="Park S.-J."/>
        </authorList>
    </citation>
    <scope>NUCLEOTIDE SEQUENCE [LARGE SCALE GENOMIC DNA]</scope>
    <source>
        <strain evidence="2 3">K5</strain>
    </source>
</reference>
<organism evidence="2 3">
    <name type="scientific">Ferrovibrio terrae</name>
    <dbReference type="NCBI Taxonomy" id="2594003"/>
    <lineage>
        <taxon>Bacteria</taxon>
        <taxon>Pseudomonadati</taxon>
        <taxon>Pseudomonadota</taxon>
        <taxon>Alphaproteobacteria</taxon>
        <taxon>Rhodospirillales</taxon>
        <taxon>Rhodospirillaceae</taxon>
        <taxon>Ferrovibrio</taxon>
    </lineage>
</organism>
<dbReference type="AlphaFoldDB" id="A0A516H0G0"/>
<proteinExistence type="predicted"/>
<dbReference type="GO" id="GO:0016787">
    <property type="term" value="F:hydrolase activity"/>
    <property type="evidence" value="ECO:0007669"/>
    <property type="project" value="UniProtKB-KW"/>
</dbReference>
<gene>
    <name evidence="2" type="ORF">FNB15_08295</name>
</gene>
<name>A0A516H0G0_9PROT</name>
<dbReference type="OrthoDB" id="9808398at2"/>
<dbReference type="InterPro" id="IPR029058">
    <property type="entry name" value="AB_hydrolase_fold"/>
</dbReference>
<dbReference type="PANTHER" id="PTHR43798">
    <property type="entry name" value="MONOACYLGLYCEROL LIPASE"/>
    <property type="match status" value="1"/>
</dbReference>
<keyword evidence="2" id="KW-0378">Hydrolase</keyword>
<dbReference type="SUPFAM" id="SSF53474">
    <property type="entry name" value="alpha/beta-Hydrolases"/>
    <property type="match status" value="1"/>
</dbReference>
<dbReference type="Proteomes" id="UP000317496">
    <property type="component" value="Chromosome"/>
</dbReference>
<dbReference type="Gene3D" id="3.40.50.1820">
    <property type="entry name" value="alpha/beta hydrolase"/>
    <property type="match status" value="2"/>
</dbReference>
<sequence length="199" mass="21290">MTHLLFLPGAGGAAEFWHPLGALLPGQYDKTYLNWPGLGHQAHKPGLDSLDALTAHAAAHLKSDTVVVAQSMGGIFALRLALLYPQTVIRLVLTAASGGIDVMRFGAGDWRPAYRAEYPNAAPWITQARADHTAEIASIAQPALLLWGDADTISPVAVGRHLHGLLKNSRLQVVADGTHGFAQERAGEIAPLVREFIEK</sequence>
<feature type="domain" description="AB hydrolase-1" evidence="1">
    <location>
        <begin position="3"/>
        <end position="100"/>
    </location>
</feature>
<dbReference type="RefSeq" id="WP_144068249.1">
    <property type="nucleotide sequence ID" value="NZ_CP041636.1"/>
</dbReference>